<dbReference type="Gene3D" id="1.10.10.10">
    <property type="entry name" value="Winged helix-like DNA-binding domain superfamily/Winged helix DNA-binding domain"/>
    <property type="match status" value="1"/>
</dbReference>
<evidence type="ECO:0000313" key="3">
    <source>
        <dbReference type="Proteomes" id="UP000091820"/>
    </source>
</evidence>
<dbReference type="EnsemblMetazoa" id="GBRI025044-RA">
    <property type="protein sequence ID" value="GBRI025044-PA"/>
    <property type="gene ID" value="GBRI025044"/>
</dbReference>
<keyword evidence="1" id="KW-0472">Membrane</keyword>
<feature type="transmembrane region" description="Helical" evidence="1">
    <location>
        <begin position="14"/>
        <end position="34"/>
    </location>
</feature>
<keyword evidence="1" id="KW-1133">Transmembrane helix</keyword>
<evidence type="ECO:0000256" key="1">
    <source>
        <dbReference type="SAM" id="Phobius"/>
    </source>
</evidence>
<dbReference type="AlphaFoldDB" id="A0A1A9WMG6"/>
<protein>
    <submittedName>
        <fullName evidence="2">Uncharacterized protein</fullName>
    </submittedName>
</protein>
<dbReference type="Proteomes" id="UP000091820">
    <property type="component" value="Unassembled WGS sequence"/>
</dbReference>
<sequence length="133" mass="15171">MAASQQSNATRPSYMLLIISTKGGMLSLTINLHLNRHSRKHLFQVSFFLYISNYARICAKCILKHFVIFMIHADISSMIEENGHVGHITAIEIVMKNHEFVPAFFSILITNLKVNGSRVHKLLKELCKHKLLP</sequence>
<evidence type="ECO:0000313" key="2">
    <source>
        <dbReference type="EnsemblMetazoa" id="GBRI025044-PA"/>
    </source>
</evidence>
<dbReference type="VEuPathDB" id="VectorBase:GBRI025044"/>
<dbReference type="STRING" id="37001.A0A1A9WMG6"/>
<dbReference type="InterPro" id="IPR036388">
    <property type="entry name" value="WH-like_DNA-bd_sf"/>
</dbReference>
<reference evidence="3" key="1">
    <citation type="submission" date="2014-03" db="EMBL/GenBank/DDBJ databases">
        <authorList>
            <person name="Aksoy S."/>
            <person name="Warren W."/>
            <person name="Wilson R.K."/>
        </authorList>
    </citation>
    <scope>NUCLEOTIDE SEQUENCE [LARGE SCALE GENOMIC DNA]</scope>
    <source>
        <strain evidence="3">IAEA</strain>
    </source>
</reference>
<keyword evidence="1" id="KW-0812">Transmembrane</keyword>
<keyword evidence="3" id="KW-1185">Reference proteome</keyword>
<organism evidence="2 3">
    <name type="scientific">Glossina brevipalpis</name>
    <dbReference type="NCBI Taxonomy" id="37001"/>
    <lineage>
        <taxon>Eukaryota</taxon>
        <taxon>Metazoa</taxon>
        <taxon>Ecdysozoa</taxon>
        <taxon>Arthropoda</taxon>
        <taxon>Hexapoda</taxon>
        <taxon>Insecta</taxon>
        <taxon>Pterygota</taxon>
        <taxon>Neoptera</taxon>
        <taxon>Endopterygota</taxon>
        <taxon>Diptera</taxon>
        <taxon>Brachycera</taxon>
        <taxon>Muscomorpha</taxon>
        <taxon>Hippoboscoidea</taxon>
        <taxon>Glossinidae</taxon>
        <taxon>Glossina</taxon>
    </lineage>
</organism>
<accession>A0A1A9WMG6</accession>
<name>A0A1A9WMG6_9MUSC</name>
<proteinExistence type="predicted"/>
<reference evidence="2" key="2">
    <citation type="submission" date="2020-05" db="UniProtKB">
        <authorList>
            <consortium name="EnsemblMetazoa"/>
        </authorList>
    </citation>
    <scope>IDENTIFICATION</scope>
    <source>
        <strain evidence="2">IAEA</strain>
    </source>
</reference>